<organism evidence="2 3">
    <name type="scientific">Bionectria ochroleuca</name>
    <name type="common">Gliocladium roseum</name>
    <dbReference type="NCBI Taxonomy" id="29856"/>
    <lineage>
        <taxon>Eukaryota</taxon>
        <taxon>Fungi</taxon>
        <taxon>Dikarya</taxon>
        <taxon>Ascomycota</taxon>
        <taxon>Pezizomycotina</taxon>
        <taxon>Sordariomycetes</taxon>
        <taxon>Hypocreomycetidae</taxon>
        <taxon>Hypocreales</taxon>
        <taxon>Bionectriaceae</taxon>
        <taxon>Clonostachys</taxon>
    </lineage>
</organism>
<evidence type="ECO:0000313" key="3">
    <source>
        <dbReference type="Proteomes" id="UP000766486"/>
    </source>
</evidence>
<feature type="compositionally biased region" description="Basic and acidic residues" evidence="1">
    <location>
        <begin position="21"/>
        <end position="34"/>
    </location>
</feature>
<gene>
    <name evidence="2" type="ORF">CLO192961_LOCUS273330</name>
</gene>
<accession>A0ABY6UFL6</accession>
<dbReference type="InterPro" id="IPR021833">
    <property type="entry name" value="DUF3425"/>
</dbReference>
<sequence length="345" mass="38989">MVSTKPISERRRQQNLRAQKNYREKQKRRLEVLEHLLSAGAGPVDRDKTIGSTSASDTSQTTPQLSRGTAGQRSPSPSPDITINNSDVDVMKILAATVAPDKMEWIKTQMVESNMTIQDIIKAGLDVLQQRIPRTTAQGLRTDRILVPRNGMRAHPVSLPDMFTNHLHIKLFSTVAAFRANAEAMSINFDDLINVDTVSPFYTASTTPDLAEMVVRTKFHHLKADLQPTVTQIQHTHHPYIDLIPSPTFRQRVIQALSVEPPMIDEDDLCNDFEHDGLICWGSQVSPRDGSPIGSGAPWDIKSWEAQPWFMKKWWFLIGGKDGELFKQSQWWHALRGDELGEEFF</sequence>
<feature type="region of interest" description="Disordered" evidence="1">
    <location>
        <begin position="1"/>
        <end position="84"/>
    </location>
</feature>
<evidence type="ECO:0000313" key="2">
    <source>
        <dbReference type="EMBL" id="VUC30007.1"/>
    </source>
</evidence>
<dbReference type="PANTHER" id="PTHR38116:SF5">
    <property type="entry name" value="BZIP DOMAIN-CONTAINING PROTEIN"/>
    <property type="match status" value="1"/>
</dbReference>
<protein>
    <recommendedName>
        <fullName evidence="4">BZIP domain-containing protein</fullName>
    </recommendedName>
</protein>
<dbReference type="Pfam" id="PF11905">
    <property type="entry name" value="DUF3425"/>
    <property type="match status" value="1"/>
</dbReference>
<proteinExistence type="predicted"/>
<dbReference type="Proteomes" id="UP000766486">
    <property type="component" value="Unassembled WGS sequence"/>
</dbReference>
<reference evidence="2 3" key="1">
    <citation type="submission" date="2019-06" db="EMBL/GenBank/DDBJ databases">
        <authorList>
            <person name="Broberg M."/>
        </authorList>
    </citation>
    <scope>NUCLEOTIDE SEQUENCE [LARGE SCALE GENOMIC DNA]</scope>
</reference>
<dbReference type="CDD" id="cd14688">
    <property type="entry name" value="bZIP_YAP"/>
    <property type="match status" value="1"/>
</dbReference>
<evidence type="ECO:0008006" key="4">
    <source>
        <dbReference type="Google" id="ProtNLM"/>
    </source>
</evidence>
<keyword evidence="3" id="KW-1185">Reference proteome</keyword>
<name>A0ABY6UFL6_BIOOC</name>
<evidence type="ECO:0000256" key="1">
    <source>
        <dbReference type="SAM" id="MobiDB-lite"/>
    </source>
</evidence>
<dbReference type="PANTHER" id="PTHR38116">
    <property type="entry name" value="CHROMOSOME 7, WHOLE GENOME SHOTGUN SEQUENCE"/>
    <property type="match status" value="1"/>
</dbReference>
<dbReference type="EMBL" id="CABFNS010000812">
    <property type="protein sequence ID" value="VUC30007.1"/>
    <property type="molecule type" value="Genomic_DNA"/>
</dbReference>
<feature type="compositionally biased region" description="Polar residues" evidence="1">
    <location>
        <begin position="50"/>
        <end position="84"/>
    </location>
</feature>
<comment type="caution">
    <text evidence="2">The sequence shown here is derived from an EMBL/GenBank/DDBJ whole genome shotgun (WGS) entry which is preliminary data.</text>
</comment>